<accession>A0A6J6LPL1</accession>
<sequence>MSSERNDKNGVRAPLIFLSLLIFIGAVGQQTAFAGATQGGLTLNPKPPVVAPKPPTLITNPTPPAPVAGDPIVPPTITQTHSVVAVAPVPVIADSGSALKATVVVDACTKAGATKIDAETAETLTCVLYTKLGALKGSKIETRWAHVYANSKVIHKILTDALVAYHRSFPTEDQQLAYEKLVVNNLEFGAFVDLLVVMDKKTFPGFADYLSRDTSLADAITPWAQMLAQQRELPLDTFNTNGDAFLTALGNSSVTVTQEVFDKLFLKSETLRVYADAIDEAYWLNFPNPTLAQIALRFGYIDSLLTLSTEQAKSTYLKKIQTNANNLYPKFASVMARGSTMATIMTPWVSYFAAKLELYQSEIVPIGERTLLKVAMSPPSTMAEFDAIIALDARWPLTTTAKALAAGKPSF</sequence>
<name>A0A6J6LPL1_9ZZZZ</name>
<proteinExistence type="predicted"/>
<reference evidence="1" key="1">
    <citation type="submission" date="2020-05" db="EMBL/GenBank/DDBJ databases">
        <authorList>
            <person name="Chiriac C."/>
            <person name="Salcher M."/>
            <person name="Ghai R."/>
            <person name="Kavagutti S V."/>
        </authorList>
    </citation>
    <scope>NUCLEOTIDE SEQUENCE</scope>
</reference>
<gene>
    <name evidence="1" type="ORF">UFOPK2254_00848</name>
    <name evidence="2" type="ORF">UFOPK3707_00581</name>
</gene>
<dbReference type="EMBL" id="CAFBMY010000075">
    <property type="protein sequence ID" value="CAB4925549.1"/>
    <property type="molecule type" value="Genomic_DNA"/>
</dbReference>
<organism evidence="1">
    <name type="scientific">freshwater metagenome</name>
    <dbReference type="NCBI Taxonomy" id="449393"/>
    <lineage>
        <taxon>unclassified sequences</taxon>
        <taxon>metagenomes</taxon>
        <taxon>ecological metagenomes</taxon>
    </lineage>
</organism>
<dbReference type="AlphaFoldDB" id="A0A6J6LPL1"/>
<evidence type="ECO:0000313" key="1">
    <source>
        <dbReference type="EMBL" id="CAB4662729.1"/>
    </source>
</evidence>
<dbReference type="EMBL" id="CAEZWO010000077">
    <property type="protein sequence ID" value="CAB4662729.1"/>
    <property type="molecule type" value="Genomic_DNA"/>
</dbReference>
<protein>
    <submittedName>
        <fullName evidence="1">Unannotated protein</fullName>
    </submittedName>
</protein>
<evidence type="ECO:0000313" key="2">
    <source>
        <dbReference type="EMBL" id="CAB4925549.1"/>
    </source>
</evidence>